<dbReference type="AlphaFoldDB" id="C0DB58"/>
<protein>
    <recommendedName>
        <fullName evidence="3">Chaperone protein DnaK</fullName>
    </recommendedName>
    <alternativeName>
        <fullName evidence="4">Chaperone protein dnaK</fullName>
    </alternativeName>
    <alternativeName>
        <fullName evidence="12">HSP70</fullName>
    </alternativeName>
    <alternativeName>
        <fullName evidence="11">Heat shock 70 kDa protein</fullName>
    </alternativeName>
    <alternativeName>
        <fullName evidence="10">Heat shock protein 70</fullName>
    </alternativeName>
</protein>
<name>C0DB58_9FIRM</name>
<dbReference type="InterPro" id="IPR018181">
    <property type="entry name" value="Heat_shock_70_CS"/>
</dbReference>
<organism evidence="14 15">
    <name type="scientific">[Clostridium] asparagiforme DSM 15981</name>
    <dbReference type="NCBI Taxonomy" id="518636"/>
    <lineage>
        <taxon>Bacteria</taxon>
        <taxon>Bacillati</taxon>
        <taxon>Bacillota</taxon>
        <taxon>Clostridia</taxon>
        <taxon>Lachnospirales</taxon>
        <taxon>Lachnospiraceae</taxon>
        <taxon>Enterocloster</taxon>
    </lineage>
</organism>
<dbReference type="Gene3D" id="2.60.34.10">
    <property type="entry name" value="Substrate Binding Domain Of DNAk, Chain A, domain 1"/>
    <property type="match status" value="1"/>
</dbReference>
<keyword evidence="5" id="KW-0597">Phosphoprotein</keyword>
<dbReference type="GO" id="GO:0005524">
    <property type="term" value="F:ATP binding"/>
    <property type="evidence" value="ECO:0007669"/>
    <property type="project" value="UniProtKB-KW"/>
</dbReference>
<evidence type="ECO:0000256" key="4">
    <source>
        <dbReference type="ARBA" id="ARBA00017249"/>
    </source>
</evidence>
<evidence type="ECO:0000256" key="12">
    <source>
        <dbReference type="ARBA" id="ARBA00033103"/>
    </source>
</evidence>
<dbReference type="PROSITE" id="PS00329">
    <property type="entry name" value="HSP70_2"/>
    <property type="match status" value="1"/>
</dbReference>
<keyword evidence="6 13" id="KW-0547">Nucleotide-binding</keyword>
<sequence length="569" mass="62503">MGGVGMAVIGIDLGTTNSLACVWRDGKPELVPNSLGEYLTPSAVYADEQQVLWTGAVAREHMCIRPERCAASFKRHMGTDKRIFLGSMGFTPQELSSMVLKQLKEDAEQYLGCEVEEAVISVPAYFNDEQRFATKEAGEMAGLRVERLVNEPSAAALACRSESGEEDSSFLVVDLGGGTLDVSVVECFEQVIEIQAVAGDNHLGGDDFDHRIAEHFCREHGLVFELLSPGDQAELLKKAEQCKRALTASSAGMIEFSGDKGTMGMFLTGAQFTELSAPLLVRLEKVLRQALKDAGKTMGDIDQVVLVGGSCKMPLVRQFIAKILEREPYLCGRPDEIVALGAGIYAGIKSRQAEIRDVILTDICPFTLGVGIVDYDNPDDLIMSSVIERNSVLPVSRMREYVTTADNQRKVAFRVFQGESIHCSQNQYMGTVELEVPPAPKGREAALVRLTYDINGILEVEAMNRLGQRAGKVIMSRKVRMSEEELKRRTAELEAIKRSPREEAANQLVISRAERLYAEVLGNDREVISQLLRWFSQILGEGGPAAVAAAQKKAMETLDYIERKLNGDV</sequence>
<dbReference type="PROSITE" id="PS00297">
    <property type="entry name" value="HSP70_1"/>
    <property type="match status" value="1"/>
</dbReference>
<keyword evidence="8" id="KW-0346">Stress response</keyword>
<comment type="function">
    <text evidence="1">Acts as a chaperone.</text>
</comment>
<evidence type="ECO:0000256" key="3">
    <source>
        <dbReference type="ARBA" id="ARBA00014415"/>
    </source>
</evidence>
<dbReference type="HOGENOM" id="CLU_005965_2_4_9"/>
<dbReference type="Gene3D" id="3.90.640.10">
    <property type="entry name" value="Actin, Chain A, domain 4"/>
    <property type="match status" value="1"/>
</dbReference>
<dbReference type="SUPFAM" id="SSF53067">
    <property type="entry name" value="Actin-like ATPase domain"/>
    <property type="match status" value="2"/>
</dbReference>
<keyword evidence="7 13" id="KW-0067">ATP-binding</keyword>
<dbReference type="FunFam" id="3.30.420.40:FF:000071">
    <property type="entry name" value="Molecular chaperone DnaK"/>
    <property type="match status" value="1"/>
</dbReference>
<dbReference type="Gene3D" id="3.30.420.40">
    <property type="match status" value="2"/>
</dbReference>
<dbReference type="EMBL" id="ACCJ01000545">
    <property type="protein sequence ID" value="EEG51473.1"/>
    <property type="molecule type" value="Genomic_DNA"/>
</dbReference>
<evidence type="ECO:0000256" key="10">
    <source>
        <dbReference type="ARBA" id="ARBA00030019"/>
    </source>
</evidence>
<proteinExistence type="inferred from homology"/>
<dbReference type="InterPro" id="IPR043129">
    <property type="entry name" value="ATPase_NBD"/>
</dbReference>
<keyword evidence="9" id="KW-0143">Chaperone</keyword>
<evidence type="ECO:0000313" key="14">
    <source>
        <dbReference type="EMBL" id="EEG51473.1"/>
    </source>
</evidence>
<dbReference type="GO" id="GO:0140662">
    <property type="term" value="F:ATP-dependent protein folding chaperone"/>
    <property type="evidence" value="ECO:0007669"/>
    <property type="project" value="InterPro"/>
</dbReference>
<dbReference type="PANTHER" id="PTHR19375">
    <property type="entry name" value="HEAT SHOCK PROTEIN 70KDA"/>
    <property type="match status" value="1"/>
</dbReference>
<comment type="similarity">
    <text evidence="2 13">Belongs to the heat shock protein 70 family.</text>
</comment>
<evidence type="ECO:0000256" key="6">
    <source>
        <dbReference type="ARBA" id="ARBA00022741"/>
    </source>
</evidence>
<reference evidence="14 15" key="2">
    <citation type="submission" date="2009-02" db="EMBL/GenBank/DDBJ databases">
        <title>Draft genome sequence of Clostridium asparagiforme (DSM 15981).</title>
        <authorList>
            <person name="Sudarsanam P."/>
            <person name="Ley R."/>
            <person name="Guruge J."/>
            <person name="Turnbaugh P.J."/>
            <person name="Mahowald M."/>
            <person name="Liep D."/>
            <person name="Gordon J."/>
        </authorList>
    </citation>
    <scope>NUCLEOTIDE SEQUENCE [LARGE SCALE GENOMIC DNA]</scope>
    <source>
        <strain evidence="14 15">DSM 15981</strain>
    </source>
</reference>
<evidence type="ECO:0000256" key="9">
    <source>
        <dbReference type="ARBA" id="ARBA00023186"/>
    </source>
</evidence>
<dbReference type="InterPro" id="IPR029047">
    <property type="entry name" value="HSP70_peptide-bd_sf"/>
</dbReference>
<keyword evidence="15" id="KW-1185">Reference proteome</keyword>
<dbReference type="Pfam" id="PF00012">
    <property type="entry name" value="HSP70"/>
    <property type="match status" value="2"/>
</dbReference>
<evidence type="ECO:0000256" key="1">
    <source>
        <dbReference type="ARBA" id="ARBA00002290"/>
    </source>
</evidence>
<evidence type="ECO:0000256" key="13">
    <source>
        <dbReference type="RuleBase" id="RU003322"/>
    </source>
</evidence>
<dbReference type="Proteomes" id="UP000004756">
    <property type="component" value="Unassembled WGS sequence"/>
</dbReference>
<dbReference type="InterPro" id="IPR013126">
    <property type="entry name" value="Hsp_70_fam"/>
</dbReference>
<evidence type="ECO:0000313" key="15">
    <source>
        <dbReference type="Proteomes" id="UP000004756"/>
    </source>
</evidence>
<dbReference type="SUPFAM" id="SSF100920">
    <property type="entry name" value="Heat shock protein 70kD (HSP70), peptide-binding domain"/>
    <property type="match status" value="1"/>
</dbReference>
<evidence type="ECO:0000256" key="2">
    <source>
        <dbReference type="ARBA" id="ARBA00007381"/>
    </source>
</evidence>
<reference evidence="14 15" key="1">
    <citation type="submission" date="2009-01" db="EMBL/GenBank/DDBJ databases">
        <authorList>
            <person name="Fulton L."/>
            <person name="Clifton S."/>
            <person name="Fulton B."/>
            <person name="Xu J."/>
            <person name="Minx P."/>
            <person name="Pepin K.H."/>
            <person name="Johnson M."/>
            <person name="Bhonagiri V."/>
            <person name="Nash W.E."/>
            <person name="Mardis E.R."/>
            <person name="Wilson R.K."/>
        </authorList>
    </citation>
    <scope>NUCLEOTIDE SEQUENCE [LARGE SCALE GENOMIC DNA]</scope>
    <source>
        <strain evidence="14 15">DSM 15981</strain>
    </source>
</reference>
<evidence type="ECO:0000256" key="11">
    <source>
        <dbReference type="ARBA" id="ARBA00030945"/>
    </source>
</evidence>
<evidence type="ECO:0000256" key="5">
    <source>
        <dbReference type="ARBA" id="ARBA00022553"/>
    </source>
</evidence>
<gene>
    <name evidence="14" type="ORF">CLOSTASPAR_06513</name>
</gene>
<evidence type="ECO:0000256" key="7">
    <source>
        <dbReference type="ARBA" id="ARBA00022840"/>
    </source>
</evidence>
<comment type="caution">
    <text evidence="14">The sequence shown here is derived from an EMBL/GenBank/DDBJ whole genome shotgun (WGS) entry which is preliminary data.</text>
</comment>
<accession>C0DB58</accession>
<dbReference type="PRINTS" id="PR00301">
    <property type="entry name" value="HEATSHOCK70"/>
</dbReference>
<evidence type="ECO:0000256" key="8">
    <source>
        <dbReference type="ARBA" id="ARBA00023016"/>
    </source>
</evidence>